<keyword evidence="3" id="KW-0378">Hydrolase</keyword>
<proteinExistence type="inferred from homology"/>
<evidence type="ECO:0000256" key="1">
    <source>
        <dbReference type="ARBA" id="ARBA00006576"/>
    </source>
</evidence>
<keyword evidence="4" id="KW-0862">Zinc</keyword>
<dbReference type="AlphaFoldDB" id="A0A9X5FDC7"/>
<dbReference type="FunFam" id="3.40.140.10:FF:000011">
    <property type="entry name" value="tRNA-specific adenosine deaminase"/>
    <property type="match status" value="1"/>
</dbReference>
<keyword evidence="2" id="KW-0479">Metal-binding</keyword>
<keyword evidence="7" id="KW-1185">Reference proteome</keyword>
<dbReference type="Pfam" id="PF00383">
    <property type="entry name" value="dCMP_cyt_deam_1"/>
    <property type="match status" value="1"/>
</dbReference>
<dbReference type="InterPro" id="IPR016193">
    <property type="entry name" value="Cytidine_deaminase-like"/>
</dbReference>
<dbReference type="InterPro" id="IPR002125">
    <property type="entry name" value="CMP_dCMP_dom"/>
</dbReference>
<comment type="caution">
    <text evidence="6">The sequence shown here is derived from an EMBL/GenBank/DDBJ whole genome shotgun (WGS) entry which is preliminary data.</text>
</comment>
<dbReference type="PANTHER" id="PTHR11079:SF161">
    <property type="entry name" value="CMP_DCMP-TYPE DEAMINASE DOMAIN-CONTAINING PROTEIN"/>
    <property type="match status" value="1"/>
</dbReference>
<dbReference type="GO" id="GO:0046872">
    <property type="term" value="F:metal ion binding"/>
    <property type="evidence" value="ECO:0007669"/>
    <property type="project" value="UniProtKB-KW"/>
</dbReference>
<gene>
    <name evidence="6" type="ORF">HF995_12320</name>
</gene>
<evidence type="ECO:0000256" key="3">
    <source>
        <dbReference type="ARBA" id="ARBA00022801"/>
    </source>
</evidence>
<feature type="domain" description="CMP/dCMP-type deaminase" evidence="5">
    <location>
        <begin position="8"/>
        <end position="119"/>
    </location>
</feature>
<name>A0A9X5FDC7_9MICO</name>
<reference evidence="6 7" key="1">
    <citation type="submission" date="2020-04" db="EMBL/GenBank/DDBJ databases">
        <title>MicrobeNet Type strains.</title>
        <authorList>
            <person name="Nicholson A.C."/>
        </authorList>
    </citation>
    <scope>NUCLEOTIDE SEQUENCE [LARGE SCALE GENOMIC DNA]</scope>
    <source>
        <strain evidence="6 7">ATCC BAA-789</strain>
    </source>
</reference>
<dbReference type="GO" id="GO:0006152">
    <property type="term" value="P:purine nucleoside catabolic process"/>
    <property type="evidence" value="ECO:0007669"/>
    <property type="project" value="TreeGrafter"/>
</dbReference>
<dbReference type="GO" id="GO:0047974">
    <property type="term" value="F:guanosine deaminase activity"/>
    <property type="evidence" value="ECO:0007669"/>
    <property type="project" value="TreeGrafter"/>
</dbReference>
<comment type="similarity">
    <text evidence="1">Belongs to the cytidine and deoxycytidylate deaminase family.</text>
</comment>
<dbReference type="PANTHER" id="PTHR11079">
    <property type="entry name" value="CYTOSINE DEAMINASE FAMILY MEMBER"/>
    <property type="match status" value="1"/>
</dbReference>
<dbReference type="PROSITE" id="PS51747">
    <property type="entry name" value="CYT_DCMP_DEAMINASES_2"/>
    <property type="match status" value="1"/>
</dbReference>
<dbReference type="EMBL" id="JAAXOW010000004">
    <property type="protein sequence ID" value="NKX94044.1"/>
    <property type="molecule type" value="Genomic_DNA"/>
</dbReference>
<dbReference type="CDD" id="cd01285">
    <property type="entry name" value="nucleoside_deaminase"/>
    <property type="match status" value="1"/>
</dbReference>
<dbReference type="SUPFAM" id="SSF53927">
    <property type="entry name" value="Cytidine deaminase-like"/>
    <property type="match status" value="1"/>
</dbReference>
<dbReference type="Proteomes" id="UP000774283">
    <property type="component" value="Unassembled WGS sequence"/>
</dbReference>
<accession>A0A9X5FDC7</accession>
<evidence type="ECO:0000313" key="7">
    <source>
        <dbReference type="Proteomes" id="UP000774283"/>
    </source>
</evidence>
<dbReference type="Gene3D" id="3.40.140.10">
    <property type="entry name" value="Cytidine Deaminase, domain 2"/>
    <property type="match status" value="1"/>
</dbReference>
<evidence type="ECO:0000256" key="4">
    <source>
        <dbReference type="ARBA" id="ARBA00022833"/>
    </source>
</evidence>
<evidence type="ECO:0000259" key="5">
    <source>
        <dbReference type="PROSITE" id="PS51747"/>
    </source>
</evidence>
<evidence type="ECO:0000313" key="6">
    <source>
        <dbReference type="EMBL" id="NKX94044.1"/>
    </source>
</evidence>
<sequence length="162" mass="17491">MTTEPTTAIETRWLDLAVDLAVRNVAEGGGPFGAVIVRGGELVATGQNRVTRDLDPTAHAEVQAIRAACRKLGSFSLAGCELYTSCEPCPLCASASLWSRIDRVVFAADRHDAAAGGFDDRAFYELMTQEPRTWPTPVEGVRTAAAFTPFDAWNSHAARTDY</sequence>
<organism evidence="6 7">
    <name type="scientific">Sanguibacter hominis ATCC BAA-789</name>
    <dbReference type="NCBI Taxonomy" id="1312740"/>
    <lineage>
        <taxon>Bacteria</taxon>
        <taxon>Bacillati</taxon>
        <taxon>Actinomycetota</taxon>
        <taxon>Actinomycetes</taxon>
        <taxon>Micrococcales</taxon>
        <taxon>Sanguibacteraceae</taxon>
        <taxon>Sanguibacter</taxon>
    </lineage>
</organism>
<evidence type="ECO:0000256" key="2">
    <source>
        <dbReference type="ARBA" id="ARBA00022723"/>
    </source>
</evidence>
<protein>
    <submittedName>
        <fullName evidence="6">Nucleoside deaminase</fullName>
    </submittedName>
</protein>